<dbReference type="AlphaFoldDB" id="A0A437RCI3"/>
<keyword evidence="2" id="KW-0378">Hydrolase</keyword>
<name>A0A437RCI3_9BURK</name>
<dbReference type="InterPro" id="IPR022742">
    <property type="entry name" value="Hydrolase_4"/>
</dbReference>
<dbReference type="Pfam" id="PF12146">
    <property type="entry name" value="Hydrolase_4"/>
    <property type="match status" value="1"/>
</dbReference>
<feature type="domain" description="Serine aminopeptidase S33" evidence="1">
    <location>
        <begin position="53"/>
        <end position="162"/>
    </location>
</feature>
<dbReference type="GO" id="GO:0016787">
    <property type="term" value="F:hydrolase activity"/>
    <property type="evidence" value="ECO:0007669"/>
    <property type="project" value="UniProtKB-KW"/>
</dbReference>
<dbReference type="PIRSF" id="PIRSF037442">
    <property type="entry name" value="UCP037442_abhydr"/>
    <property type="match status" value="1"/>
</dbReference>
<evidence type="ECO:0000313" key="2">
    <source>
        <dbReference type="EMBL" id="RVU44377.1"/>
    </source>
</evidence>
<proteinExistence type="predicted"/>
<dbReference type="InterPro" id="IPR017208">
    <property type="entry name" value="UCP037442_abhydr"/>
</dbReference>
<evidence type="ECO:0000259" key="1">
    <source>
        <dbReference type="Pfam" id="PF12146"/>
    </source>
</evidence>
<protein>
    <submittedName>
        <fullName evidence="2">Alpha/beta fold hydrolase</fullName>
    </submittedName>
</protein>
<accession>A0A437RCI3</accession>
<dbReference type="OrthoDB" id="9785076at2"/>
<dbReference type="Proteomes" id="UP000285575">
    <property type="component" value="Unassembled WGS sequence"/>
</dbReference>
<dbReference type="Gene3D" id="3.40.50.1820">
    <property type="entry name" value="alpha/beta hydrolase"/>
    <property type="match status" value="1"/>
</dbReference>
<organism evidence="2 3">
    <name type="scientific">Rubrivivax rivuli</name>
    <dbReference type="NCBI Taxonomy" id="1862385"/>
    <lineage>
        <taxon>Bacteria</taxon>
        <taxon>Pseudomonadati</taxon>
        <taxon>Pseudomonadota</taxon>
        <taxon>Betaproteobacteria</taxon>
        <taxon>Burkholderiales</taxon>
        <taxon>Sphaerotilaceae</taxon>
        <taxon>Rubrivivax</taxon>
    </lineage>
</organism>
<dbReference type="EMBL" id="SACR01000005">
    <property type="protein sequence ID" value="RVU44377.1"/>
    <property type="molecule type" value="Genomic_DNA"/>
</dbReference>
<keyword evidence="3" id="KW-1185">Reference proteome</keyword>
<dbReference type="InterPro" id="IPR029058">
    <property type="entry name" value="AB_hydrolase_fold"/>
</dbReference>
<dbReference type="SUPFAM" id="SSF53474">
    <property type="entry name" value="alpha/beta-Hydrolases"/>
    <property type="match status" value="1"/>
</dbReference>
<sequence length="303" mass="33020">MNSVFAPSPGPVTTGGQDLPLVTADGTRLAATVYPATGPDWLVLGGATAVPRGFYRRFAEHTQARGVNVLTLDYRGIGGSRPARLRGYAPDYADWARQDLAAAVAHAAARGPVYWVGHSYGGHALGLLPPAQRDAVRAAYVVAGGAGWHGWMPRGERLKVQLLWHVVGPVATRLLGYQPLKMMGIGEDLPASVYRQWKRWCGYPRYFFDDPEAGELVRGFGDVTLPIAAANALDDWWALPRSRDAFFAGYRNAPVQAIDIDPRAEGLREIGHMGYFRPQVGAVLWPRMLGWLQGQGLRLQPPG</sequence>
<reference evidence="2 3" key="1">
    <citation type="submission" date="2019-01" db="EMBL/GenBank/DDBJ databases">
        <authorList>
            <person name="Chen W.-M."/>
        </authorList>
    </citation>
    <scope>NUCLEOTIDE SEQUENCE [LARGE SCALE GENOMIC DNA]</scope>
    <source>
        <strain evidence="2 3">KYPY4</strain>
    </source>
</reference>
<comment type="caution">
    <text evidence="2">The sequence shown here is derived from an EMBL/GenBank/DDBJ whole genome shotgun (WGS) entry which is preliminary data.</text>
</comment>
<evidence type="ECO:0000313" key="3">
    <source>
        <dbReference type="Proteomes" id="UP000285575"/>
    </source>
</evidence>
<gene>
    <name evidence="2" type="ORF">EOE66_17025</name>
</gene>